<evidence type="ECO:0000313" key="3">
    <source>
        <dbReference type="Proteomes" id="UP000002866"/>
    </source>
</evidence>
<dbReference type="InterPro" id="IPR043954">
    <property type="entry name" value="Snu56_snRNP"/>
</dbReference>
<feature type="region of interest" description="Disordered" evidence="1">
    <location>
        <begin position="376"/>
        <end position="427"/>
    </location>
</feature>
<organism evidence="2 3">
    <name type="scientific">Henningerozyma blattae (strain ATCC 34711 / CBS 6284 / DSM 70876 / NBRC 10599 / NRRL Y-10934 / UCD 77-7)</name>
    <name type="common">Yeast</name>
    <name type="synonym">Tetrapisispora blattae</name>
    <dbReference type="NCBI Taxonomy" id="1071380"/>
    <lineage>
        <taxon>Eukaryota</taxon>
        <taxon>Fungi</taxon>
        <taxon>Dikarya</taxon>
        <taxon>Ascomycota</taxon>
        <taxon>Saccharomycotina</taxon>
        <taxon>Saccharomycetes</taxon>
        <taxon>Saccharomycetales</taxon>
        <taxon>Saccharomycetaceae</taxon>
        <taxon>Henningerozyma</taxon>
    </lineage>
</organism>
<dbReference type="OrthoDB" id="4034976at2759"/>
<sequence>MSNNINSLKRPRSKAEEDIFIKDKSNNSQPLITNVSIGSKKKIRKLNTNEFYEDLTFNRCFEKIKKYLAGNDHIIKGSVIFIPIEFNRKKIYDIKFNNKEFDDEETDDELDTNNFKNIRNCINQLYRFIPKDKLTLHFPINNKFGPIYLQLKNFNYSECCMVITIILSFKNKKWVAPNRISDLSIINSYDEKTNYLNLNSILMENISLAGSIYLPKNIILEDMTNVKDKDIEKDWIKFIKPCKFENLMSFKEFYVKFSINKNYFYFMINLVNFFKRIKFGHIKKYINQTFKNEIYSYAGILKLNVYEVPYIGQDLFDMNRLIKINKPLIENSKNNLVTYINDLIEYDTNIISEENPINQIATKPSKSGKVLNQHVKSIPNSNNQRQSATRNTNTTINTTQSRQLDRNINQQQPQRYNSGTNTNQRNYPVGQRYGTSNNVNNQLQPNRPASHFMTQDQIKEHCQSTVKASMHSIKSKSLYQIIKAYVKCPRHKYADIIYQNLNDLRGKSNCNIVILHLNNLHESINWFQTLDVSKYTQHIQQPHQSTVRVISIGGTAKDILTALDLIDNILSK</sequence>
<dbReference type="KEGG" id="tbl:TBLA_0H00430"/>
<dbReference type="AlphaFoldDB" id="I2H7I4"/>
<dbReference type="Proteomes" id="UP000002866">
    <property type="component" value="Chromosome 8"/>
</dbReference>
<dbReference type="FunCoup" id="I2H7I4">
    <property type="interactions" value="182"/>
</dbReference>
<feature type="compositionally biased region" description="Low complexity" evidence="1">
    <location>
        <begin position="389"/>
        <end position="399"/>
    </location>
</feature>
<dbReference type="Pfam" id="PF19097">
    <property type="entry name" value="Snu56_snRNP"/>
    <property type="match status" value="1"/>
</dbReference>
<accession>I2H7I4</accession>
<protein>
    <submittedName>
        <fullName evidence="2">Uncharacterized protein</fullName>
    </submittedName>
</protein>
<dbReference type="GeneID" id="14497494"/>
<dbReference type="RefSeq" id="XP_004181855.1">
    <property type="nucleotide sequence ID" value="XM_004181807.1"/>
</dbReference>
<dbReference type="EMBL" id="HE806323">
    <property type="protein sequence ID" value="CCH62336.1"/>
    <property type="molecule type" value="Genomic_DNA"/>
</dbReference>
<dbReference type="InParanoid" id="I2H7I4"/>
<dbReference type="STRING" id="1071380.I2H7I4"/>
<dbReference type="GO" id="GO:0000398">
    <property type="term" value="P:mRNA splicing, via spliceosome"/>
    <property type="evidence" value="ECO:0007669"/>
    <property type="project" value="InterPro"/>
</dbReference>
<dbReference type="GO" id="GO:0003729">
    <property type="term" value="F:mRNA binding"/>
    <property type="evidence" value="ECO:0007669"/>
    <property type="project" value="InterPro"/>
</dbReference>
<evidence type="ECO:0000313" key="2">
    <source>
        <dbReference type="EMBL" id="CCH62336.1"/>
    </source>
</evidence>
<feature type="compositionally biased region" description="Polar residues" evidence="1">
    <location>
        <begin position="400"/>
        <end position="426"/>
    </location>
</feature>
<proteinExistence type="predicted"/>
<dbReference type="HOGENOM" id="CLU_554561_0_0_1"/>
<dbReference type="eggNOG" id="ENOG502R3P5">
    <property type="taxonomic scope" value="Eukaryota"/>
</dbReference>
<gene>
    <name evidence="2" type="primary">TBLA0H00430</name>
    <name evidence="2" type="ORF">TBLA_0H00430</name>
</gene>
<evidence type="ECO:0000256" key="1">
    <source>
        <dbReference type="SAM" id="MobiDB-lite"/>
    </source>
</evidence>
<feature type="compositionally biased region" description="Polar residues" evidence="1">
    <location>
        <begin position="376"/>
        <end position="388"/>
    </location>
</feature>
<name>I2H7I4_HENB6</name>
<keyword evidence="3" id="KW-1185">Reference proteome</keyword>
<reference evidence="2 3" key="1">
    <citation type="journal article" date="2011" name="Proc. Natl. Acad. Sci. U.S.A.">
        <title>Evolutionary erosion of yeast sex chromosomes by mating-type switching accidents.</title>
        <authorList>
            <person name="Gordon J.L."/>
            <person name="Armisen D."/>
            <person name="Proux-Wera E."/>
            <person name="Oheigeartaigh S.S."/>
            <person name="Byrne K.P."/>
            <person name="Wolfe K.H."/>
        </authorList>
    </citation>
    <scope>NUCLEOTIDE SEQUENCE [LARGE SCALE GENOMIC DNA]</scope>
    <source>
        <strain evidence="3">ATCC 34711 / CBS 6284 / DSM 70876 / NBRC 10599 / NRRL Y-10934 / UCD 77-7</strain>
    </source>
</reference>